<dbReference type="EMBL" id="CP010827">
    <property type="protein sequence ID" value="AJI78784.1"/>
    <property type="molecule type" value="Genomic_DNA"/>
</dbReference>
<dbReference type="InterPro" id="IPR022435">
    <property type="entry name" value="Surface-anchored_actinobac"/>
</dbReference>
<keyword evidence="1" id="KW-1133">Transmembrane helix</keyword>
<accession>A0A0B6F0P6</accession>
<dbReference type="STRING" id="161899.CSING_06245"/>
<protein>
    <submittedName>
        <fullName evidence="3">Actinobacterial surface-anchored protein domain</fullName>
    </submittedName>
</protein>
<dbReference type="KEGG" id="csx:CSING_06245"/>
<dbReference type="NCBIfam" id="NF038134">
    <property type="entry name" value="choice_anch_M"/>
    <property type="match status" value="1"/>
</dbReference>
<reference evidence="3 4" key="1">
    <citation type="journal article" date="2015" name="Genome Announc.">
        <title>Complete Genome Sequence and Annotation of Corynebacterium singulare DSM 44357, Isolated from a Human Semen Specimen.</title>
        <authorList>
            <person name="Merten M."/>
            <person name="Brinkrolf K."/>
            <person name="Albersmeier A."/>
            <person name="Kutter Y."/>
            <person name="Ruckert C."/>
            <person name="Tauch A."/>
        </authorList>
    </citation>
    <scope>NUCLEOTIDE SEQUENCE [LARGE SCALE GENOMIC DNA]</scope>
    <source>
        <strain evidence="3">IBS B52218</strain>
    </source>
</reference>
<dbReference type="HOGENOM" id="CLU_043007_0_1_11"/>
<dbReference type="Proteomes" id="UP000031890">
    <property type="component" value="Chromosome"/>
</dbReference>
<dbReference type="RefSeq" id="WP_042530620.1">
    <property type="nucleotide sequence ID" value="NZ_CP010827.1"/>
</dbReference>
<name>A0A0B6F0P6_9CORY</name>
<dbReference type="NCBIfam" id="TIGR03769">
    <property type="entry name" value="P_ac_wall_RPT"/>
    <property type="match status" value="1"/>
</dbReference>
<evidence type="ECO:0000313" key="4">
    <source>
        <dbReference type="Proteomes" id="UP000031890"/>
    </source>
</evidence>
<evidence type="ECO:0000256" key="1">
    <source>
        <dbReference type="SAM" id="Phobius"/>
    </source>
</evidence>
<feature type="signal peptide" evidence="2">
    <location>
        <begin position="1"/>
        <end position="36"/>
    </location>
</feature>
<proteinExistence type="predicted"/>
<evidence type="ECO:0000256" key="2">
    <source>
        <dbReference type="SAM" id="SignalP"/>
    </source>
</evidence>
<feature type="transmembrane region" description="Helical" evidence="1">
    <location>
        <begin position="276"/>
        <end position="297"/>
    </location>
</feature>
<dbReference type="AlphaFoldDB" id="A0A0B6F0P6"/>
<keyword evidence="1" id="KW-0812">Transmembrane</keyword>
<keyword evidence="1" id="KW-0472">Membrane</keyword>
<sequence length="305" mass="32048">MTHHTTHRHRLPRLTTTLASVIAAAALACAPSTAWAGDLAQVVSADEEVAAPGTEATVDHGHVDLGLQVIDGQAQFLARDDSAEKPVWRELDDVVFTVGDNAQLTLPDDEAFSFVGADPGDHVWVVPQTEQAEVPWLGWNTQAPSLADNVDRGLTMEYVGHQGPGDFSLFLQNGGFEPPQLLWSTANDATDGFWVDLGTHTHANWVFTEPGIHQVRVRMTGDGSGESAGSEVSAEATLTFAVGEGTDLSEAQATVWDETAESSGSASGASQAAVPAWIWALAGIGVLVLVAALVAVVRAKGGRRG</sequence>
<organism evidence="3 4">
    <name type="scientific">Corynebacterium singulare</name>
    <dbReference type="NCBI Taxonomy" id="161899"/>
    <lineage>
        <taxon>Bacteria</taxon>
        <taxon>Bacillati</taxon>
        <taxon>Actinomycetota</taxon>
        <taxon>Actinomycetes</taxon>
        <taxon>Mycobacteriales</taxon>
        <taxon>Corynebacteriaceae</taxon>
        <taxon>Corynebacterium</taxon>
    </lineage>
</organism>
<gene>
    <name evidence="3" type="ORF">CSING_06245</name>
</gene>
<dbReference type="OrthoDB" id="4424311at2"/>
<evidence type="ECO:0000313" key="3">
    <source>
        <dbReference type="EMBL" id="AJI78784.1"/>
    </source>
</evidence>
<feature type="chain" id="PRO_5002122304" evidence="2">
    <location>
        <begin position="37"/>
        <end position="305"/>
    </location>
</feature>
<keyword evidence="2" id="KW-0732">Signal</keyword>